<protein>
    <submittedName>
        <fullName evidence="2">Uncharacterized protein</fullName>
    </submittedName>
</protein>
<proteinExistence type="predicted"/>
<name>A0A2T7EH26_9POAL</name>
<feature type="region of interest" description="Disordered" evidence="1">
    <location>
        <begin position="100"/>
        <end position="174"/>
    </location>
</feature>
<feature type="region of interest" description="Disordered" evidence="1">
    <location>
        <begin position="1"/>
        <end position="71"/>
    </location>
</feature>
<keyword evidence="3" id="KW-1185">Reference proteome</keyword>
<evidence type="ECO:0000256" key="1">
    <source>
        <dbReference type="SAM" id="MobiDB-lite"/>
    </source>
</evidence>
<accession>A0A2T7EH26</accession>
<dbReference type="Proteomes" id="UP000244336">
    <property type="component" value="Chromosome 3"/>
</dbReference>
<evidence type="ECO:0000313" key="3">
    <source>
        <dbReference type="Proteomes" id="UP000244336"/>
    </source>
</evidence>
<feature type="compositionally biased region" description="Basic residues" evidence="1">
    <location>
        <begin position="112"/>
        <end position="134"/>
    </location>
</feature>
<dbReference type="Gramene" id="PUZ67132">
    <property type="protein sequence ID" value="PUZ67132"/>
    <property type="gene ID" value="GQ55_3G408600"/>
</dbReference>
<sequence>MVPLSPPRRPRLCSATPPSRRAGLQLAPPSPPAFLRRPAVPHKNTPPPQLPIRSLPPPPPPTSRLAQAKWGAEQGGRVAAAVLLLAVVAPNSPFAQAARPRNADIATLPSPSRRRCAQPRRRLSMPVPPRRRRHDVQPSPPYRATATPLSHRPTPTDVSSPDHGLPHPSSSTRDAVAADLRARRRQRGASSLPHHESQLPLPRHESAALPRFCESLLFPCLLALLLLRTVLDPDPDAAALFPLRFRHEGTFKILQVADMLFGNGVATCCRRGAGRRRHALLEPQHHAVSTLGHRGEEVRPHRLHKCGSVSSSSSSRAAPPPPQSCSCCAPKLATLAK</sequence>
<gene>
    <name evidence="2" type="ORF">GQ55_3G408600</name>
</gene>
<dbReference type="AlphaFoldDB" id="A0A2T7EH26"/>
<reference evidence="2 3" key="1">
    <citation type="submission" date="2018-04" db="EMBL/GenBank/DDBJ databases">
        <title>WGS assembly of Panicum hallii var. hallii HAL2.</title>
        <authorList>
            <person name="Lovell J."/>
            <person name="Jenkins J."/>
            <person name="Lowry D."/>
            <person name="Mamidi S."/>
            <person name="Sreedasyam A."/>
            <person name="Weng X."/>
            <person name="Barry K."/>
            <person name="Bonette J."/>
            <person name="Campitelli B."/>
            <person name="Daum C."/>
            <person name="Gordon S."/>
            <person name="Gould B."/>
            <person name="Lipzen A."/>
            <person name="MacQueen A."/>
            <person name="Palacio-Mejia J."/>
            <person name="Plott C."/>
            <person name="Shakirov E."/>
            <person name="Shu S."/>
            <person name="Yoshinaga Y."/>
            <person name="Zane M."/>
            <person name="Rokhsar D."/>
            <person name="Grimwood J."/>
            <person name="Schmutz J."/>
            <person name="Juenger T."/>
        </authorList>
    </citation>
    <scope>NUCLEOTIDE SEQUENCE [LARGE SCALE GENOMIC DNA]</scope>
    <source>
        <strain evidence="3">cv. HAL2</strain>
    </source>
</reference>
<dbReference type="EMBL" id="CM009751">
    <property type="protein sequence ID" value="PUZ67132.1"/>
    <property type="molecule type" value="Genomic_DNA"/>
</dbReference>
<feature type="region of interest" description="Disordered" evidence="1">
    <location>
        <begin position="305"/>
        <end position="324"/>
    </location>
</feature>
<evidence type="ECO:0000313" key="2">
    <source>
        <dbReference type="EMBL" id="PUZ67132.1"/>
    </source>
</evidence>
<dbReference type="STRING" id="1504633.A0A2T7EH26"/>
<feature type="compositionally biased region" description="Pro residues" evidence="1">
    <location>
        <begin position="44"/>
        <end position="62"/>
    </location>
</feature>
<feature type="compositionally biased region" description="Low complexity" evidence="1">
    <location>
        <begin position="308"/>
        <end position="317"/>
    </location>
</feature>
<organism evidence="2 3">
    <name type="scientific">Panicum hallii var. hallii</name>
    <dbReference type="NCBI Taxonomy" id="1504633"/>
    <lineage>
        <taxon>Eukaryota</taxon>
        <taxon>Viridiplantae</taxon>
        <taxon>Streptophyta</taxon>
        <taxon>Embryophyta</taxon>
        <taxon>Tracheophyta</taxon>
        <taxon>Spermatophyta</taxon>
        <taxon>Magnoliopsida</taxon>
        <taxon>Liliopsida</taxon>
        <taxon>Poales</taxon>
        <taxon>Poaceae</taxon>
        <taxon>PACMAD clade</taxon>
        <taxon>Panicoideae</taxon>
        <taxon>Panicodae</taxon>
        <taxon>Paniceae</taxon>
        <taxon>Panicinae</taxon>
        <taxon>Panicum</taxon>
        <taxon>Panicum sect. Panicum</taxon>
    </lineage>
</organism>